<dbReference type="CDD" id="cd05016">
    <property type="entry name" value="SIS_PGI_2"/>
    <property type="match status" value="1"/>
</dbReference>
<evidence type="ECO:0000256" key="4">
    <source>
        <dbReference type="RuleBase" id="RU000612"/>
    </source>
</evidence>
<dbReference type="PANTHER" id="PTHR11469">
    <property type="entry name" value="GLUCOSE-6-PHOSPHATE ISOMERASE"/>
    <property type="match status" value="1"/>
</dbReference>
<keyword evidence="5" id="KW-0812">Transmembrane</keyword>
<comment type="pathway">
    <text evidence="4">Carbohydrate degradation; glycolysis; D-glyceraldehyde 3-phosphate and glycerone phosphate from D-glucose: step 2/4.</text>
</comment>
<dbReference type="GO" id="GO:0006094">
    <property type="term" value="P:gluconeogenesis"/>
    <property type="evidence" value="ECO:0007669"/>
    <property type="project" value="UniProtKB-KW"/>
</dbReference>
<feature type="transmembrane region" description="Helical" evidence="5">
    <location>
        <begin position="52"/>
        <end position="71"/>
    </location>
</feature>
<evidence type="ECO:0000313" key="6">
    <source>
        <dbReference type="EMBL" id="EHP29058.1"/>
    </source>
</evidence>
<dbReference type="GO" id="GO:0006096">
    <property type="term" value="P:glycolytic process"/>
    <property type="evidence" value="ECO:0007669"/>
    <property type="project" value="UniProtKB-UniPathway"/>
</dbReference>
<dbReference type="AlphaFoldDB" id="B6BKK2"/>
<dbReference type="Gene3D" id="3.40.50.10490">
    <property type="entry name" value="Glucose-6-phosphate isomerase like protein, domain 1"/>
    <property type="match status" value="2"/>
</dbReference>
<keyword evidence="5" id="KW-0472">Membrane</keyword>
<reference evidence="6 7" key="1">
    <citation type="journal article" date="2012" name="Proc. Natl. Acad. Sci. U.S.A.">
        <title>Genome and physiology of a model Epsilonproteobacterium responsible for sulfide detoxification in marine oxygen depletion zones.</title>
        <authorList>
            <person name="Grote J."/>
            <person name="Schott T."/>
            <person name="Bruckner C.G."/>
            <person name="Glockner F.O."/>
            <person name="Jost G."/>
            <person name="Teeling H."/>
            <person name="Labrenz M."/>
            <person name="Jurgens K."/>
        </authorList>
    </citation>
    <scope>NUCLEOTIDE SEQUENCE [LARGE SCALE GENOMIC DNA]</scope>
    <source>
        <strain evidence="6 7">GD1</strain>
    </source>
</reference>
<evidence type="ECO:0000313" key="7">
    <source>
        <dbReference type="Proteomes" id="UP000006431"/>
    </source>
</evidence>
<keyword evidence="2 4" id="KW-0324">Glycolysis</keyword>
<dbReference type="PROSITE" id="PS51463">
    <property type="entry name" value="P_GLUCOSE_ISOMERASE_3"/>
    <property type="match status" value="1"/>
</dbReference>
<evidence type="ECO:0000256" key="2">
    <source>
        <dbReference type="ARBA" id="ARBA00023152"/>
    </source>
</evidence>
<dbReference type="EC" id="5.3.1.9" evidence="4"/>
<evidence type="ECO:0000256" key="5">
    <source>
        <dbReference type="SAM" id="Phobius"/>
    </source>
</evidence>
<comment type="similarity">
    <text evidence="4">Belongs to the GPI family.</text>
</comment>
<dbReference type="NCBIfam" id="NF003016">
    <property type="entry name" value="PRK03868.1"/>
    <property type="match status" value="1"/>
</dbReference>
<dbReference type="STRING" id="929558.SMGD1_0531"/>
<dbReference type="GO" id="GO:0048029">
    <property type="term" value="F:monosaccharide binding"/>
    <property type="evidence" value="ECO:0007669"/>
    <property type="project" value="TreeGrafter"/>
</dbReference>
<dbReference type="Proteomes" id="UP000006431">
    <property type="component" value="Unassembled WGS sequence"/>
</dbReference>
<dbReference type="HOGENOM" id="CLU_037303_1_0_7"/>
<gene>
    <name evidence="6" type="primary">pgi</name>
    <name evidence="6" type="ORF">SMGD1_0531</name>
</gene>
<dbReference type="InterPro" id="IPR001672">
    <property type="entry name" value="G6P_Isomerase"/>
</dbReference>
<dbReference type="PRINTS" id="PR00662">
    <property type="entry name" value="G6PISOMERASE"/>
</dbReference>
<dbReference type="InterPro" id="IPR046348">
    <property type="entry name" value="SIS_dom_sf"/>
</dbReference>
<keyword evidence="3 4" id="KW-0413">Isomerase</keyword>
<name>B6BKK2_SULGG</name>
<dbReference type="GO" id="GO:0005829">
    <property type="term" value="C:cytosol"/>
    <property type="evidence" value="ECO:0007669"/>
    <property type="project" value="TreeGrafter"/>
</dbReference>
<dbReference type="GO" id="GO:0051156">
    <property type="term" value="P:glucose 6-phosphate metabolic process"/>
    <property type="evidence" value="ECO:0007669"/>
    <property type="project" value="TreeGrafter"/>
</dbReference>
<dbReference type="Pfam" id="PF00342">
    <property type="entry name" value="PGI"/>
    <property type="match status" value="1"/>
</dbReference>
<keyword evidence="7" id="KW-1185">Reference proteome</keyword>
<keyword evidence="5" id="KW-1133">Transmembrane helix</keyword>
<comment type="caution">
    <text evidence="6">The sequence shown here is derived from an EMBL/GenBank/DDBJ whole genome shotgun (WGS) entry which is preliminary data.</text>
</comment>
<dbReference type="UniPathway" id="UPA00109">
    <property type="reaction ID" value="UER00181"/>
</dbReference>
<dbReference type="PANTHER" id="PTHR11469:SF1">
    <property type="entry name" value="GLUCOSE-6-PHOSPHATE ISOMERASE"/>
    <property type="match status" value="1"/>
</dbReference>
<dbReference type="RefSeq" id="WP_008337723.1">
    <property type="nucleotide sequence ID" value="NZ_AFRZ01000001.1"/>
</dbReference>
<comment type="catalytic activity">
    <reaction evidence="4">
        <text>alpha-D-glucose 6-phosphate = beta-D-fructose 6-phosphate</text>
        <dbReference type="Rhea" id="RHEA:11816"/>
        <dbReference type="ChEBI" id="CHEBI:57634"/>
        <dbReference type="ChEBI" id="CHEBI:58225"/>
        <dbReference type="EC" id="5.3.1.9"/>
    </reaction>
</comment>
<sequence>MNYQHNFNPSISDMDVFNEIVKEKENIGYYNLVYQDTSDFKEYAKSVKQKNIVVIGIGGSTLGTYAIYKFLKHSKTLSKQLYFLETTDPIDIKSKVEAIDLKDTLFIVISKSGTTIETVSIFKYINSLVKCNQTNTLVITENDSKLNSYAKTNNIKTFEIPKDVGGRFSVFSAVGLLPLAIVGIDIDELLKGTRKIHDSFFGIDSNRDVYNRLLKKARFFVEYKNNFNINVVFSYSSRLEGFNKWYIQLWGESLGKIDINSTRQGLTPIGIIGPIDQHSFLQLIVEGKRDKTVTVIKVDDFDSNLKIPDIKLHGLEELDYLDNIKFSSLINQQADATIESINNLNDIPCDVITIDGVSERSIASLMYEYELLTSICAKFMYINAYDQPGVEAGKIILKEKLNK</sequence>
<proteinExistence type="inferred from homology"/>
<evidence type="ECO:0000256" key="3">
    <source>
        <dbReference type="ARBA" id="ARBA00023235"/>
    </source>
</evidence>
<keyword evidence="1 4" id="KW-0312">Gluconeogenesis</keyword>
<dbReference type="EMBL" id="AFRZ01000001">
    <property type="protein sequence ID" value="EHP29058.1"/>
    <property type="molecule type" value="Genomic_DNA"/>
</dbReference>
<dbReference type="InterPro" id="IPR035482">
    <property type="entry name" value="SIS_PGI_2"/>
</dbReference>
<dbReference type="PATRIC" id="fig|929558.5.peg.529"/>
<dbReference type="SUPFAM" id="SSF53697">
    <property type="entry name" value="SIS domain"/>
    <property type="match status" value="1"/>
</dbReference>
<accession>B6BKK2</accession>
<dbReference type="CDD" id="cd05015">
    <property type="entry name" value="SIS_PGI_1"/>
    <property type="match status" value="1"/>
</dbReference>
<dbReference type="eggNOG" id="COG0166">
    <property type="taxonomic scope" value="Bacteria"/>
</dbReference>
<dbReference type="InterPro" id="IPR035476">
    <property type="entry name" value="SIS_PGI_1"/>
</dbReference>
<accession>H1FVD2</accession>
<dbReference type="GO" id="GO:0004347">
    <property type="term" value="F:glucose-6-phosphate isomerase activity"/>
    <property type="evidence" value="ECO:0007669"/>
    <property type="project" value="UniProtKB-EC"/>
</dbReference>
<dbReference type="GO" id="GO:0097367">
    <property type="term" value="F:carbohydrate derivative binding"/>
    <property type="evidence" value="ECO:0007669"/>
    <property type="project" value="InterPro"/>
</dbReference>
<dbReference type="OrthoDB" id="140919at2"/>
<evidence type="ECO:0000256" key="1">
    <source>
        <dbReference type="ARBA" id="ARBA00022432"/>
    </source>
</evidence>
<protein>
    <recommendedName>
        <fullName evidence="4">Glucose-6-phosphate isomerase</fullName>
        <ecNumber evidence="4">5.3.1.9</ecNumber>
    </recommendedName>
</protein>
<organism evidence="6 7">
    <name type="scientific">Sulfurimonas gotlandica (strain DSM 19862 / JCM 16533 / GD1)</name>
    <dbReference type="NCBI Taxonomy" id="929558"/>
    <lineage>
        <taxon>Bacteria</taxon>
        <taxon>Pseudomonadati</taxon>
        <taxon>Campylobacterota</taxon>
        <taxon>Epsilonproteobacteria</taxon>
        <taxon>Campylobacterales</taxon>
        <taxon>Sulfurimonadaceae</taxon>
        <taxon>Sulfurimonas</taxon>
    </lineage>
</organism>